<sequence>MPSIEVELPHELLELIFDHILRTKTGRRTLGSCLLVSKDFCQLTRSRLFGHLEVDPYNDRKVNGLRKLLEHGEEEEGSGLSDINCDKTYPVCGIHASLILYIKSFKFIWPPGTVTIVYTPIDHSDYMEDVGAILLMFAKSQTIQALEIDFLSREPPKFPDLNKRHLILIMQSLRKILDSPSLESLTLSNLSSVPHDTFDIWRLKHLTLLDVSVSERSWFEFFQDAQPSTLLPRPTNLYFQSFTYTFHRRLPSQWLNSPSAFSHLLALTAKFDYPDHAVPNITFDSFLKLSGESLHSLHIDLDNVSTTPFTYIFDLFPHNLKNLTALRLLKFTVYSFFHLNSEGDGVIVDHDHNQLVPSLSTNAVRSSNMKFGRTGDVVRSLDTFDLEKVPDSLHTIEVEFYARKARVEGVRFRKETDWQELGNKLMESRFGSVKNIGISLVVEIKTAALGESLDVAAPFLKEFPDLWMDRYPSIPIKVVKVEMWKDSSM</sequence>
<comment type="caution">
    <text evidence="1">The sequence shown here is derived from an EMBL/GenBank/DDBJ whole genome shotgun (WGS) entry which is preliminary data.</text>
</comment>
<dbReference type="AlphaFoldDB" id="A0A9P6E373"/>
<organism evidence="1 2">
    <name type="scientific">Crepidotus variabilis</name>
    <dbReference type="NCBI Taxonomy" id="179855"/>
    <lineage>
        <taxon>Eukaryota</taxon>
        <taxon>Fungi</taxon>
        <taxon>Dikarya</taxon>
        <taxon>Basidiomycota</taxon>
        <taxon>Agaricomycotina</taxon>
        <taxon>Agaricomycetes</taxon>
        <taxon>Agaricomycetidae</taxon>
        <taxon>Agaricales</taxon>
        <taxon>Agaricineae</taxon>
        <taxon>Crepidotaceae</taxon>
        <taxon>Crepidotus</taxon>
    </lineage>
</organism>
<evidence type="ECO:0000313" key="2">
    <source>
        <dbReference type="Proteomes" id="UP000807306"/>
    </source>
</evidence>
<name>A0A9P6E373_9AGAR</name>
<dbReference type="Proteomes" id="UP000807306">
    <property type="component" value="Unassembled WGS sequence"/>
</dbReference>
<keyword evidence="2" id="KW-1185">Reference proteome</keyword>
<accession>A0A9P6E373</accession>
<proteinExistence type="predicted"/>
<reference evidence="1" key="1">
    <citation type="submission" date="2020-11" db="EMBL/GenBank/DDBJ databases">
        <authorList>
            <consortium name="DOE Joint Genome Institute"/>
            <person name="Ahrendt S."/>
            <person name="Riley R."/>
            <person name="Andreopoulos W."/>
            <person name="Labutti K."/>
            <person name="Pangilinan J."/>
            <person name="Ruiz-Duenas F.J."/>
            <person name="Barrasa J.M."/>
            <person name="Sanchez-Garcia M."/>
            <person name="Camarero S."/>
            <person name="Miyauchi S."/>
            <person name="Serrano A."/>
            <person name="Linde D."/>
            <person name="Babiker R."/>
            <person name="Drula E."/>
            <person name="Ayuso-Fernandez I."/>
            <person name="Pacheco R."/>
            <person name="Padilla G."/>
            <person name="Ferreira P."/>
            <person name="Barriuso J."/>
            <person name="Kellner H."/>
            <person name="Castanera R."/>
            <person name="Alfaro M."/>
            <person name="Ramirez L."/>
            <person name="Pisabarro A.G."/>
            <person name="Kuo A."/>
            <person name="Tritt A."/>
            <person name="Lipzen A."/>
            <person name="He G."/>
            <person name="Yan M."/>
            <person name="Ng V."/>
            <person name="Cullen D."/>
            <person name="Martin F."/>
            <person name="Rosso M.-N."/>
            <person name="Henrissat B."/>
            <person name="Hibbett D."/>
            <person name="Martinez A.T."/>
            <person name="Grigoriev I.V."/>
        </authorList>
    </citation>
    <scope>NUCLEOTIDE SEQUENCE</scope>
    <source>
        <strain evidence="1">CBS 506.95</strain>
    </source>
</reference>
<protein>
    <submittedName>
        <fullName evidence="1">Uncharacterized protein</fullName>
    </submittedName>
</protein>
<dbReference type="EMBL" id="MU158005">
    <property type="protein sequence ID" value="KAF9521665.1"/>
    <property type="molecule type" value="Genomic_DNA"/>
</dbReference>
<gene>
    <name evidence="1" type="ORF">CPB83DRAFT_900432</name>
</gene>
<evidence type="ECO:0000313" key="1">
    <source>
        <dbReference type="EMBL" id="KAF9521665.1"/>
    </source>
</evidence>